<dbReference type="Pfam" id="PF00004">
    <property type="entry name" value="AAA"/>
    <property type="match status" value="1"/>
</dbReference>
<evidence type="ECO:0000256" key="1">
    <source>
        <dbReference type="ARBA" id="ARBA00022737"/>
    </source>
</evidence>
<dbReference type="PANTHER" id="PTHR11638">
    <property type="entry name" value="ATP-DEPENDENT CLP PROTEASE"/>
    <property type="match status" value="1"/>
</dbReference>
<dbReference type="CDD" id="cd19499">
    <property type="entry name" value="RecA-like_ClpB_Hsp104-like"/>
    <property type="match status" value="1"/>
</dbReference>
<dbReference type="Pfam" id="PF10431">
    <property type="entry name" value="ClpB_D2-small"/>
    <property type="match status" value="2"/>
</dbReference>
<dbReference type="Pfam" id="PF07724">
    <property type="entry name" value="AAA_2"/>
    <property type="match status" value="1"/>
</dbReference>
<dbReference type="SUPFAM" id="SSF81923">
    <property type="entry name" value="Double Clp-N motif"/>
    <property type="match status" value="1"/>
</dbReference>
<dbReference type="AlphaFoldDB" id="A0A383VGC0"/>
<dbReference type="GO" id="GO:0005737">
    <property type="term" value="C:cytoplasm"/>
    <property type="evidence" value="ECO:0007669"/>
    <property type="project" value="TreeGrafter"/>
</dbReference>
<keyword evidence="1 5" id="KW-0677">Repeat</keyword>
<dbReference type="GO" id="GO:0016887">
    <property type="term" value="F:ATP hydrolysis activity"/>
    <property type="evidence" value="ECO:0007669"/>
    <property type="project" value="InterPro"/>
</dbReference>
<keyword evidence="4 6" id="KW-0143">Chaperone</keyword>
<evidence type="ECO:0000313" key="9">
    <source>
        <dbReference type="Proteomes" id="UP000256970"/>
    </source>
</evidence>
<dbReference type="PROSITE" id="PS51903">
    <property type="entry name" value="CLP_R"/>
    <property type="match status" value="1"/>
</dbReference>
<dbReference type="InterPro" id="IPR028299">
    <property type="entry name" value="ClpA/B_CS2"/>
</dbReference>
<dbReference type="GO" id="GO:0034605">
    <property type="term" value="P:cellular response to heat"/>
    <property type="evidence" value="ECO:0007669"/>
    <property type="project" value="TreeGrafter"/>
</dbReference>
<dbReference type="EMBL" id="FNXT01000338">
    <property type="protein sequence ID" value="SZX63714.1"/>
    <property type="molecule type" value="Genomic_DNA"/>
</dbReference>
<dbReference type="Gene3D" id="1.10.8.60">
    <property type="match status" value="2"/>
</dbReference>
<dbReference type="PROSITE" id="PS00870">
    <property type="entry name" value="CLPAB_1"/>
    <property type="match status" value="1"/>
</dbReference>
<dbReference type="InterPro" id="IPR019489">
    <property type="entry name" value="Clp_ATPase_C"/>
</dbReference>
<keyword evidence="3 6" id="KW-0067">ATP-binding</keyword>
<dbReference type="InterPro" id="IPR001270">
    <property type="entry name" value="ClpA/B"/>
</dbReference>
<dbReference type="InterPro" id="IPR050130">
    <property type="entry name" value="ClpA_ClpB"/>
</dbReference>
<dbReference type="STRING" id="3088.A0A383VGC0"/>
<name>A0A383VGC0_TETOB</name>
<dbReference type="SMART" id="SM01086">
    <property type="entry name" value="ClpB_D2-small"/>
    <property type="match status" value="1"/>
</dbReference>
<dbReference type="InterPro" id="IPR004176">
    <property type="entry name" value="Clp_R_N"/>
</dbReference>
<dbReference type="FunFam" id="3.40.50.300:FF:000025">
    <property type="entry name" value="ATP-dependent Clp protease subunit"/>
    <property type="match status" value="1"/>
</dbReference>
<keyword evidence="9" id="KW-1185">Reference proteome</keyword>
<dbReference type="PROSITE" id="PS00871">
    <property type="entry name" value="CLPAB_2"/>
    <property type="match status" value="1"/>
</dbReference>
<comment type="similarity">
    <text evidence="6">Belongs to the ClpA/ClpB family.</text>
</comment>
<evidence type="ECO:0000313" key="8">
    <source>
        <dbReference type="EMBL" id="SZX63714.1"/>
    </source>
</evidence>
<accession>A0A383VGC0</accession>
<evidence type="ECO:0000256" key="4">
    <source>
        <dbReference type="ARBA" id="ARBA00023186"/>
    </source>
</evidence>
<evidence type="ECO:0000256" key="5">
    <source>
        <dbReference type="PROSITE-ProRule" id="PRU01251"/>
    </source>
</evidence>
<feature type="domain" description="Clp R" evidence="7">
    <location>
        <begin position="28"/>
        <end position="171"/>
    </location>
</feature>
<dbReference type="InterPro" id="IPR018368">
    <property type="entry name" value="ClpA/B_CS1"/>
</dbReference>
<dbReference type="InterPro" id="IPR027417">
    <property type="entry name" value="P-loop_NTPase"/>
</dbReference>
<dbReference type="Gene3D" id="1.10.1780.10">
    <property type="entry name" value="Clp, N-terminal domain"/>
    <property type="match status" value="1"/>
</dbReference>
<dbReference type="PANTHER" id="PTHR11638:SF185">
    <property type="entry name" value="ATP-DEPENDENT CLP PROTEASE ATP-BINDING SUBUNIT"/>
    <property type="match status" value="1"/>
</dbReference>
<dbReference type="InterPro" id="IPR003959">
    <property type="entry name" value="ATPase_AAA_core"/>
</dbReference>
<dbReference type="InterPro" id="IPR003593">
    <property type="entry name" value="AAA+_ATPase"/>
</dbReference>
<proteinExistence type="inferred from homology"/>
<dbReference type="Gene3D" id="3.40.50.300">
    <property type="entry name" value="P-loop containing nucleotide triphosphate hydrolases"/>
    <property type="match status" value="3"/>
</dbReference>
<evidence type="ECO:0000256" key="6">
    <source>
        <dbReference type="RuleBase" id="RU004432"/>
    </source>
</evidence>
<reference evidence="8 9" key="1">
    <citation type="submission" date="2016-10" db="EMBL/GenBank/DDBJ databases">
        <authorList>
            <person name="Cai Z."/>
        </authorList>
    </citation>
    <scope>NUCLEOTIDE SEQUENCE [LARGE SCALE GENOMIC DNA]</scope>
</reference>
<dbReference type="Pfam" id="PF02861">
    <property type="entry name" value="Clp_N"/>
    <property type="match status" value="1"/>
</dbReference>
<dbReference type="SMART" id="SM00382">
    <property type="entry name" value="AAA"/>
    <property type="match status" value="2"/>
</dbReference>
<dbReference type="Proteomes" id="UP000256970">
    <property type="component" value="Unassembled WGS sequence"/>
</dbReference>
<dbReference type="InterPro" id="IPR036628">
    <property type="entry name" value="Clp_N_dom_sf"/>
</dbReference>
<dbReference type="InterPro" id="IPR041546">
    <property type="entry name" value="ClpA/ClpB_AAA_lid"/>
</dbReference>
<dbReference type="SUPFAM" id="SSF52540">
    <property type="entry name" value="P-loop containing nucleoside triphosphate hydrolases"/>
    <property type="match status" value="2"/>
</dbReference>
<dbReference type="GO" id="GO:0005524">
    <property type="term" value="F:ATP binding"/>
    <property type="evidence" value="ECO:0007669"/>
    <property type="project" value="UniProtKB-KW"/>
</dbReference>
<organism evidence="8 9">
    <name type="scientific">Tetradesmus obliquus</name>
    <name type="common">Green alga</name>
    <name type="synonym">Acutodesmus obliquus</name>
    <dbReference type="NCBI Taxonomy" id="3088"/>
    <lineage>
        <taxon>Eukaryota</taxon>
        <taxon>Viridiplantae</taxon>
        <taxon>Chlorophyta</taxon>
        <taxon>core chlorophytes</taxon>
        <taxon>Chlorophyceae</taxon>
        <taxon>CS clade</taxon>
        <taxon>Sphaeropleales</taxon>
        <taxon>Scenedesmaceae</taxon>
        <taxon>Tetradesmus</taxon>
    </lineage>
</organism>
<keyword evidence="2 6" id="KW-0547">Nucleotide-binding</keyword>
<evidence type="ECO:0000256" key="2">
    <source>
        <dbReference type="ARBA" id="ARBA00022741"/>
    </source>
</evidence>
<sequence length="971" mass="106674">MQPLGVCRGKPAAYRAGRRRTVVVQAVFERFSERSIKLVMIAQQEAKNMGAPEVTTEHVLLGLIAEDTSSKHGFMNSGLTVEKARAAVETLSGRRKPISTHDNIPFSREVRKTFEAATNECKRSAVSYISPEHILLAMLNQSEATGKRVLESLGVDTDLLRGEALKRLKGDAEEAAPKRKKSERDGPKALDEFCRDLCEEVRMNKVDPVIGREREVARVMQILARRTKNNPILLGEPGVGKTAIAEGLAYAIVHELSLEGSPLPAFLRSKRVLQLDVGLLMAGAKERGELENRVTRLIQECRDSGDVILMIDEVHTLVGTGAVGRGGGGGGGLDISNLMKPALARGELQCIGATTLDEHRKHIEKDAALERRFQPVYVLEPNEEDTLAILQGLSERYERHHHCVYSEEALEAAVKLSHTYIADRFLPDKAIDLIDEAGSRVRISAYNARKEGTLREDPKIDEYLQVMETKDIAVRDGLYEEAQLLRRRQQDYKSELAGLPGDGSSLPVVRACDIEAVVSAWSGVPVERLTEDEMTKLLRLGPVLKERVIGQDDAVDSIVAALCRARVGLKDPHRPAAAMLFVGPTGVGKTELTKVLAEQYFGSQDAIIRLDMSEYMERHSVSKLIGAPPGYIGYGEGGKLTEAVRRRPCSIVLFDEIEKAHPDVFSILLQIMEDGRLTDSQGRTVSFKNTLVLLTSNIGSRVIAATSSGLPVFGSSRRQLMGDDEEADAAVLASERARMRQLIHDEVKAYFRPELLNRFDEQIVFHKLGLREVRKIADIMLAETKQRVATKGVQLAVGPRLLERIVRDGYSLEYGVRPLRQMESSAWWVWLLERIVRDGYSLEYGVRPLRQTITHMIDDVLADCMLHKAVQSGDIAFMELSRRTGEPICVARKAGEPLELTEAEEGGPLEEFTVVRAGHDCGVNGEVLLQHVADGGGSRVGGGGGAAGGEGSKPAWVLATGGLEDLDGSSN</sequence>
<protein>
    <recommendedName>
        <fullName evidence="7">Clp R domain-containing protein</fullName>
    </recommendedName>
</protein>
<dbReference type="CDD" id="cd00009">
    <property type="entry name" value="AAA"/>
    <property type="match status" value="1"/>
</dbReference>
<dbReference type="PRINTS" id="PR00300">
    <property type="entry name" value="CLPPROTEASEA"/>
</dbReference>
<evidence type="ECO:0000256" key="3">
    <source>
        <dbReference type="ARBA" id="ARBA00022840"/>
    </source>
</evidence>
<gene>
    <name evidence="8" type="ORF">BQ4739_LOCUS4265</name>
</gene>
<dbReference type="Pfam" id="PF17871">
    <property type="entry name" value="AAA_lid_9"/>
    <property type="match status" value="1"/>
</dbReference>
<evidence type="ECO:0000259" key="7">
    <source>
        <dbReference type="PROSITE" id="PS51903"/>
    </source>
</evidence>